<dbReference type="Gene3D" id="3.40.50.300">
    <property type="entry name" value="P-loop containing nucleotide triphosphate hydrolases"/>
    <property type="match status" value="1"/>
</dbReference>
<dbReference type="PANTHER" id="PTHR43384">
    <property type="entry name" value="SEPTUM SITE-DETERMINING PROTEIN MIND HOMOLOG, CHLOROPLASTIC-RELATED"/>
    <property type="match status" value="1"/>
</dbReference>
<evidence type="ECO:0000256" key="1">
    <source>
        <dbReference type="ARBA" id="ARBA00022741"/>
    </source>
</evidence>
<dbReference type="AlphaFoldDB" id="A0A0M2HBW8"/>
<dbReference type="GO" id="GO:0016887">
    <property type="term" value="F:ATP hydrolysis activity"/>
    <property type="evidence" value="ECO:0007669"/>
    <property type="project" value="TreeGrafter"/>
</dbReference>
<comment type="caution">
    <text evidence="4">The sequence shown here is derived from an EMBL/GenBank/DDBJ whole genome shotgun (WGS) entry which is preliminary data.</text>
</comment>
<dbReference type="PANTHER" id="PTHR43384:SF6">
    <property type="entry name" value="SEPTUM SITE-DETERMINING PROTEIN MIND HOMOLOG, CHLOROPLASTIC"/>
    <property type="match status" value="1"/>
</dbReference>
<dbReference type="GO" id="GO:0005829">
    <property type="term" value="C:cytosol"/>
    <property type="evidence" value="ECO:0007669"/>
    <property type="project" value="TreeGrafter"/>
</dbReference>
<gene>
    <name evidence="4" type="ORF">RS82_01036</name>
</gene>
<organism evidence="4 5">
    <name type="scientific">Microbacterium trichothecenolyticum</name>
    <name type="common">Aureobacterium trichothecenolyticum</name>
    <dbReference type="NCBI Taxonomy" id="69370"/>
    <lineage>
        <taxon>Bacteria</taxon>
        <taxon>Bacillati</taxon>
        <taxon>Actinomycetota</taxon>
        <taxon>Actinomycetes</taxon>
        <taxon>Micrococcales</taxon>
        <taxon>Microbacteriaceae</taxon>
        <taxon>Microbacterium</taxon>
    </lineage>
</organism>
<dbReference type="SUPFAM" id="SSF52540">
    <property type="entry name" value="P-loop containing nucleoside triphosphate hydrolases"/>
    <property type="match status" value="1"/>
</dbReference>
<sequence>MRVVVAVDEARLLVEGLRREGIDVIAEVAASAPALAAADGMLGADAETMHRALADADALVVAVSRATMSPTVVALCDRAGTRVVPLVEDAAGERIAASCGLETPLKLHTEPWRIAEALSATPQPPTAASHARPQPRVIAVWGPAGAPGRSTVAAELAVELARGGRHVALVDADTHAPSLALTLGLADEGPGFAAACRQAELGGLDARELTRIAVPLGRTGVDVLTGINRPSRWPELSDRRVGAALAACREWADYTVVDVSSSLERDEEIMSDLDGPRRNAATLAALRAADLVVAVVAADPVGVARFLRGHADLRATVGATPVAVVANRLRPGTLGIDARGQVRRTLDRFGGIEDVWFVPQDPRSADAAILASQPIADVAPRSPVTLALRRFVGEAIVPAPAPQRAVKQRRRGVHRSGSGRPAHADADDMPRLGERVV</sequence>
<dbReference type="InterPro" id="IPR033756">
    <property type="entry name" value="YlxH/NBP35"/>
</dbReference>
<keyword evidence="5" id="KW-1185">Reference proteome</keyword>
<feature type="compositionally biased region" description="Basic and acidic residues" evidence="3">
    <location>
        <begin position="422"/>
        <end position="437"/>
    </location>
</feature>
<reference evidence="4 5" key="1">
    <citation type="submission" date="2015-02" db="EMBL/GenBank/DDBJ databases">
        <title>Draft genome sequences of ten Microbacterium spp. with emphasis on heavy metal contaminated environments.</title>
        <authorList>
            <person name="Corretto E."/>
        </authorList>
    </citation>
    <scope>NUCLEOTIDE SEQUENCE [LARGE SCALE GENOMIC DNA]</scope>
    <source>
        <strain evidence="4 5">DSM 8608</strain>
    </source>
</reference>
<accession>A0A0M2HBW8</accession>
<dbReference type="GO" id="GO:0009898">
    <property type="term" value="C:cytoplasmic side of plasma membrane"/>
    <property type="evidence" value="ECO:0007669"/>
    <property type="project" value="TreeGrafter"/>
</dbReference>
<dbReference type="Pfam" id="PF10609">
    <property type="entry name" value="ParA"/>
    <property type="match status" value="1"/>
</dbReference>
<name>A0A0M2HBW8_MICTR</name>
<keyword evidence="1" id="KW-0547">Nucleotide-binding</keyword>
<dbReference type="PATRIC" id="fig|69370.6.peg.1070"/>
<dbReference type="EMBL" id="JYJA01000028">
    <property type="protein sequence ID" value="KJL44076.1"/>
    <property type="molecule type" value="Genomic_DNA"/>
</dbReference>
<evidence type="ECO:0000313" key="5">
    <source>
        <dbReference type="Proteomes" id="UP000034098"/>
    </source>
</evidence>
<evidence type="ECO:0000313" key="4">
    <source>
        <dbReference type="EMBL" id="KJL44076.1"/>
    </source>
</evidence>
<dbReference type="InterPro" id="IPR027417">
    <property type="entry name" value="P-loop_NTPase"/>
</dbReference>
<feature type="region of interest" description="Disordered" evidence="3">
    <location>
        <begin position="402"/>
        <end position="437"/>
    </location>
</feature>
<dbReference type="GO" id="GO:0005524">
    <property type="term" value="F:ATP binding"/>
    <property type="evidence" value="ECO:0007669"/>
    <property type="project" value="UniProtKB-KW"/>
</dbReference>
<evidence type="ECO:0000256" key="3">
    <source>
        <dbReference type="SAM" id="MobiDB-lite"/>
    </source>
</evidence>
<proteinExistence type="predicted"/>
<evidence type="ECO:0000256" key="2">
    <source>
        <dbReference type="ARBA" id="ARBA00022840"/>
    </source>
</evidence>
<dbReference type="Proteomes" id="UP000034098">
    <property type="component" value="Unassembled WGS sequence"/>
</dbReference>
<protein>
    <submittedName>
        <fullName evidence="4">CobQ/CobB/MinD/ParA nucleotide binding domain protein</fullName>
    </submittedName>
</protein>
<dbReference type="GO" id="GO:0051782">
    <property type="term" value="P:negative regulation of cell division"/>
    <property type="evidence" value="ECO:0007669"/>
    <property type="project" value="TreeGrafter"/>
</dbReference>
<dbReference type="OrthoDB" id="3217709at2"/>
<dbReference type="InterPro" id="IPR050625">
    <property type="entry name" value="ParA/MinD_ATPase"/>
</dbReference>
<keyword evidence="2" id="KW-0067">ATP-binding</keyword>
<dbReference type="RefSeq" id="WP_045297423.1">
    <property type="nucleotide sequence ID" value="NZ_JYJA01000028.1"/>
</dbReference>